<keyword evidence="3" id="KW-0804">Transcription</keyword>
<dbReference type="InterPro" id="IPR009057">
    <property type="entry name" value="Homeodomain-like_sf"/>
</dbReference>
<feature type="transmembrane region" description="Helical" evidence="4">
    <location>
        <begin position="18"/>
        <end position="37"/>
    </location>
</feature>
<keyword evidence="7" id="KW-1185">Reference proteome</keyword>
<evidence type="ECO:0000313" key="7">
    <source>
        <dbReference type="Proteomes" id="UP000236738"/>
    </source>
</evidence>
<dbReference type="AlphaFoldDB" id="A0A1H5Z940"/>
<evidence type="ECO:0000313" key="6">
    <source>
        <dbReference type="EMBL" id="SEG32878.1"/>
    </source>
</evidence>
<proteinExistence type="predicted"/>
<name>A0A1H5Z940_9FLAO</name>
<evidence type="ECO:0000256" key="1">
    <source>
        <dbReference type="ARBA" id="ARBA00023015"/>
    </source>
</evidence>
<dbReference type="OrthoDB" id="9779074at2"/>
<organism evidence="6 7">
    <name type="scientific">Halpernia humi</name>
    <dbReference type="NCBI Taxonomy" id="493375"/>
    <lineage>
        <taxon>Bacteria</taxon>
        <taxon>Pseudomonadati</taxon>
        <taxon>Bacteroidota</taxon>
        <taxon>Flavobacteriia</taxon>
        <taxon>Flavobacteriales</taxon>
        <taxon>Weeksellaceae</taxon>
        <taxon>Chryseobacterium group</taxon>
        <taxon>Halpernia</taxon>
    </lineage>
</organism>
<dbReference type="RefSeq" id="WP_103913930.1">
    <property type="nucleotide sequence ID" value="NZ_FNUS01000004.1"/>
</dbReference>
<keyword evidence="4" id="KW-0812">Transmembrane</keyword>
<dbReference type="GO" id="GO:0003700">
    <property type="term" value="F:DNA-binding transcription factor activity"/>
    <property type="evidence" value="ECO:0007669"/>
    <property type="project" value="InterPro"/>
</dbReference>
<evidence type="ECO:0000256" key="4">
    <source>
        <dbReference type="SAM" id="Phobius"/>
    </source>
</evidence>
<dbReference type="Proteomes" id="UP000236738">
    <property type="component" value="Unassembled WGS sequence"/>
</dbReference>
<dbReference type="SUPFAM" id="SSF46689">
    <property type="entry name" value="Homeodomain-like"/>
    <property type="match status" value="1"/>
</dbReference>
<dbReference type="SMART" id="SM00342">
    <property type="entry name" value="HTH_ARAC"/>
    <property type="match status" value="1"/>
</dbReference>
<feature type="transmembrane region" description="Helical" evidence="4">
    <location>
        <begin position="157"/>
        <end position="176"/>
    </location>
</feature>
<feature type="transmembrane region" description="Helical" evidence="4">
    <location>
        <begin position="119"/>
        <end position="137"/>
    </location>
</feature>
<sequence length="331" mass="39399">MDSSNNNVFEEKALLKRYFIHFHYVLLFILAFNILWLYLENNILYKTLFFAFVCDLFVVTVIYKLDFEIINPLVTPYLIVVFLFLWYFSLLNWNSNPATLFLTILFPFGTYTIFSRKVVIYWSIASALAIFLTIFFFNDLFSLSPPKENAAYDNIKTIVSFAIILGFIFYYNTLILKSKYNSKYKKRQDQNLNFSALSVSEISETDYEEKDVIFYNELFKQIEQHFKTTIPWKDANYNIQDLAYSLQTNSTYISRAINLNAKMNFNNFVNSYRIEFLKNEIHNKNYTRYKLAYLYSQAGFKHQSTFNRAFKKVTKMTPSEYLKNISTIKKN</sequence>
<gene>
    <name evidence="6" type="ORF">SAMN05421847_2050</name>
</gene>
<dbReference type="EMBL" id="FNUS01000004">
    <property type="protein sequence ID" value="SEG32878.1"/>
    <property type="molecule type" value="Genomic_DNA"/>
</dbReference>
<dbReference type="PANTHER" id="PTHR43280">
    <property type="entry name" value="ARAC-FAMILY TRANSCRIPTIONAL REGULATOR"/>
    <property type="match status" value="1"/>
</dbReference>
<evidence type="ECO:0000256" key="3">
    <source>
        <dbReference type="ARBA" id="ARBA00023163"/>
    </source>
</evidence>
<feature type="transmembrane region" description="Helical" evidence="4">
    <location>
        <begin position="43"/>
        <end position="63"/>
    </location>
</feature>
<dbReference type="Pfam" id="PF12833">
    <property type="entry name" value="HTH_18"/>
    <property type="match status" value="1"/>
</dbReference>
<keyword evidence="4" id="KW-0472">Membrane</keyword>
<evidence type="ECO:0000259" key="5">
    <source>
        <dbReference type="PROSITE" id="PS01124"/>
    </source>
</evidence>
<reference evidence="7" key="1">
    <citation type="submission" date="2016-10" db="EMBL/GenBank/DDBJ databases">
        <authorList>
            <person name="Varghese N."/>
            <person name="Submissions S."/>
        </authorList>
    </citation>
    <scope>NUCLEOTIDE SEQUENCE [LARGE SCALE GENOMIC DNA]</scope>
    <source>
        <strain evidence="7">DSM 21580</strain>
    </source>
</reference>
<accession>A0A1H5Z940</accession>
<dbReference type="GO" id="GO:0043565">
    <property type="term" value="F:sequence-specific DNA binding"/>
    <property type="evidence" value="ECO:0007669"/>
    <property type="project" value="InterPro"/>
</dbReference>
<keyword evidence="4" id="KW-1133">Transmembrane helix</keyword>
<feature type="domain" description="HTH araC/xylS-type" evidence="5">
    <location>
        <begin position="216"/>
        <end position="324"/>
    </location>
</feature>
<evidence type="ECO:0000256" key="2">
    <source>
        <dbReference type="ARBA" id="ARBA00023125"/>
    </source>
</evidence>
<feature type="transmembrane region" description="Helical" evidence="4">
    <location>
        <begin position="95"/>
        <end position="114"/>
    </location>
</feature>
<dbReference type="Gene3D" id="1.10.10.60">
    <property type="entry name" value="Homeodomain-like"/>
    <property type="match status" value="1"/>
</dbReference>
<dbReference type="PROSITE" id="PS01124">
    <property type="entry name" value="HTH_ARAC_FAMILY_2"/>
    <property type="match status" value="1"/>
</dbReference>
<dbReference type="PANTHER" id="PTHR43280:SF2">
    <property type="entry name" value="HTH-TYPE TRANSCRIPTIONAL REGULATOR EXSA"/>
    <property type="match status" value="1"/>
</dbReference>
<protein>
    <submittedName>
        <fullName evidence="6">AraC-type DNA-binding protein</fullName>
    </submittedName>
</protein>
<dbReference type="InterPro" id="IPR018060">
    <property type="entry name" value="HTH_AraC"/>
</dbReference>
<keyword evidence="1" id="KW-0805">Transcription regulation</keyword>
<feature type="transmembrane region" description="Helical" evidence="4">
    <location>
        <begin position="70"/>
        <end position="89"/>
    </location>
</feature>
<keyword evidence="2 6" id="KW-0238">DNA-binding</keyword>